<dbReference type="HAMAP" id="MF_02207">
    <property type="entry name" value="MreB"/>
    <property type="match status" value="1"/>
</dbReference>
<dbReference type="Proteomes" id="UP000235658">
    <property type="component" value="Unassembled WGS sequence"/>
</dbReference>
<evidence type="ECO:0000313" key="9">
    <source>
        <dbReference type="Proteomes" id="UP000235658"/>
    </source>
</evidence>
<evidence type="ECO:0000256" key="2">
    <source>
        <dbReference type="ARBA" id="ARBA00022741"/>
    </source>
</evidence>
<dbReference type="Pfam" id="PF06723">
    <property type="entry name" value="MreB_Mbl"/>
    <property type="match status" value="1"/>
</dbReference>
<accession>A0A2N6UI41</accession>
<dbReference type="EMBL" id="PNHP01000004">
    <property type="protein sequence ID" value="PMC81194.1"/>
    <property type="molecule type" value="Genomic_DNA"/>
</dbReference>
<dbReference type="GO" id="GO:0005524">
    <property type="term" value="F:ATP binding"/>
    <property type="evidence" value="ECO:0007669"/>
    <property type="project" value="UniProtKB-KW"/>
</dbReference>
<protein>
    <recommendedName>
        <fullName evidence="6">Cell shape-determining protein MreB</fullName>
    </recommendedName>
</protein>
<dbReference type="SMART" id="SM00268">
    <property type="entry name" value="ACTIN"/>
    <property type="match status" value="1"/>
</dbReference>
<dbReference type="GeneID" id="84578865"/>
<dbReference type="GO" id="GO:0008360">
    <property type="term" value="P:regulation of cell shape"/>
    <property type="evidence" value="ECO:0007669"/>
    <property type="project" value="UniProtKB-UniRule"/>
</dbReference>
<dbReference type="AlphaFoldDB" id="A0A2N6UI41"/>
<evidence type="ECO:0000256" key="1">
    <source>
        <dbReference type="ARBA" id="ARBA00022490"/>
    </source>
</evidence>
<dbReference type="GO" id="GO:0005737">
    <property type="term" value="C:cytoplasm"/>
    <property type="evidence" value="ECO:0007669"/>
    <property type="project" value="UniProtKB-SubCell"/>
</dbReference>
<evidence type="ECO:0000256" key="3">
    <source>
        <dbReference type="ARBA" id="ARBA00022840"/>
    </source>
</evidence>
<organism evidence="8 9">
    <name type="scientific">Anaerococcus hydrogenalis</name>
    <dbReference type="NCBI Taxonomy" id="33029"/>
    <lineage>
        <taxon>Bacteria</taxon>
        <taxon>Bacillati</taxon>
        <taxon>Bacillota</taxon>
        <taxon>Tissierellia</taxon>
        <taxon>Tissierellales</taxon>
        <taxon>Peptoniphilaceae</taxon>
        <taxon>Anaerococcus</taxon>
    </lineage>
</organism>
<feature type="binding site" evidence="6">
    <location>
        <begin position="205"/>
        <end position="208"/>
    </location>
    <ligand>
        <name>ATP</name>
        <dbReference type="ChEBI" id="CHEBI:30616"/>
    </ligand>
</feature>
<dbReference type="NCBIfam" id="NF010539">
    <property type="entry name" value="PRK13927.1"/>
    <property type="match status" value="1"/>
</dbReference>
<feature type="binding site" evidence="6">
    <location>
        <begin position="282"/>
        <end position="285"/>
    </location>
    <ligand>
        <name>ATP</name>
        <dbReference type="ChEBI" id="CHEBI:30616"/>
    </ligand>
</feature>
<dbReference type="PANTHER" id="PTHR42749:SF1">
    <property type="entry name" value="CELL SHAPE-DETERMINING PROTEIN MREB"/>
    <property type="match status" value="1"/>
</dbReference>
<comment type="caution">
    <text evidence="8">The sequence shown here is derived from an EMBL/GenBank/DDBJ whole genome shotgun (WGS) entry which is preliminary data.</text>
</comment>
<dbReference type="InterPro" id="IPR004753">
    <property type="entry name" value="MreB"/>
</dbReference>
<comment type="similarity">
    <text evidence="5 6">Belongs to the FtsA/MreB family.</text>
</comment>
<evidence type="ECO:0000256" key="5">
    <source>
        <dbReference type="ARBA" id="ARBA00023458"/>
    </source>
</evidence>
<dbReference type="RefSeq" id="WP_004814873.1">
    <property type="nucleotide sequence ID" value="NZ_CABKPG010000016.1"/>
</dbReference>
<comment type="function">
    <text evidence="6">Forms membrane-associated dynamic filaments that are essential for cell shape determination. Acts by regulating cell wall synthesis and cell elongation, and thus cell shape. A feedback loop between cell geometry and MreB localization may maintain elongated cell shape by targeting cell wall growth to regions of negative cell wall curvature.</text>
</comment>
<reference evidence="8 9" key="1">
    <citation type="submission" date="2017-09" db="EMBL/GenBank/DDBJ databases">
        <title>Bacterial strain isolated from the female urinary microbiota.</title>
        <authorList>
            <person name="Thomas-White K."/>
            <person name="Kumar N."/>
            <person name="Forster S."/>
            <person name="Putonti C."/>
            <person name="Lawley T."/>
            <person name="Wolfe A.J."/>
        </authorList>
    </citation>
    <scope>NUCLEOTIDE SEQUENCE [LARGE SCALE GENOMIC DNA]</scope>
    <source>
        <strain evidence="8 9">UMB0204</strain>
    </source>
</reference>
<evidence type="ECO:0000256" key="7">
    <source>
        <dbReference type="SAM" id="MobiDB-lite"/>
    </source>
</evidence>
<comment type="caution">
    <text evidence="6">Lacks conserved residue(s) required for the propagation of feature annotation.</text>
</comment>
<dbReference type="InterPro" id="IPR043129">
    <property type="entry name" value="ATPase_NBD"/>
</dbReference>
<proteinExistence type="inferred from homology"/>
<comment type="subcellular location">
    <subcellularLocation>
        <location evidence="6">Cytoplasm</location>
    </subcellularLocation>
    <text evidence="6">Membrane-associated.</text>
</comment>
<feature type="region of interest" description="Disordered" evidence="7">
    <location>
        <begin position="330"/>
        <end position="349"/>
    </location>
</feature>
<keyword evidence="2 6" id="KW-0547">Nucleotide-binding</keyword>
<dbReference type="InterPro" id="IPR004000">
    <property type="entry name" value="Actin"/>
</dbReference>
<dbReference type="GO" id="GO:0000902">
    <property type="term" value="P:cell morphogenesis"/>
    <property type="evidence" value="ECO:0007669"/>
    <property type="project" value="InterPro"/>
</dbReference>
<evidence type="ECO:0000256" key="6">
    <source>
        <dbReference type="HAMAP-Rule" id="MF_02207"/>
    </source>
</evidence>
<feature type="binding site" evidence="6">
    <location>
        <begin position="157"/>
        <end position="159"/>
    </location>
    <ligand>
        <name>ATP</name>
        <dbReference type="ChEBI" id="CHEBI:30616"/>
    </ligand>
</feature>
<dbReference type="CDD" id="cd10225">
    <property type="entry name" value="ASKHA_NBD_MreB-like"/>
    <property type="match status" value="1"/>
</dbReference>
<sequence>MSRFRKSVAIDLGTASVLVFVEDKGICLEEPSVIAKDTLTGKILSVGKDAKKILGRTPGNVVALKPLKDGVIADFKATEEMLKYFLKKSMDKSFFKPDLLICVPSKATQIEKRAVLQAAENAGAHRVYLIDEPLAAAIGADIDITDEKGNMVIDIGGGTSDIAVVSMGQIVTSDSIEISGDTFDNDIKDHIRKRYRMLIGESSAEMIKIKAQEVDFTDSIEVVGRLIEDGLPSRIYIPVGEIYACLLPSIDKIINGIKNVLEQTPPELAADLYERGIFLTGGGALTLGLSKRIKERLQIGVKIAEEPRECVIKGTANALTWIDNIDEEKNESMKAKQKQLEKKEKMRRR</sequence>
<dbReference type="PRINTS" id="PR01652">
    <property type="entry name" value="SHAPEPROTEIN"/>
</dbReference>
<comment type="subunit">
    <text evidence="6">Forms polymers.</text>
</comment>
<evidence type="ECO:0000256" key="4">
    <source>
        <dbReference type="ARBA" id="ARBA00022960"/>
    </source>
</evidence>
<keyword evidence="4 6" id="KW-0133">Cell shape</keyword>
<gene>
    <name evidence="6" type="primary">mreB</name>
    <name evidence="8" type="ORF">CJ192_06670</name>
</gene>
<keyword evidence="3 6" id="KW-0067">ATP-binding</keyword>
<dbReference type="InterPro" id="IPR056546">
    <property type="entry name" value="MreB_MamK-like"/>
</dbReference>
<name>A0A2N6UI41_9FIRM</name>
<dbReference type="SUPFAM" id="SSF53067">
    <property type="entry name" value="Actin-like ATPase domain"/>
    <property type="match status" value="2"/>
</dbReference>
<evidence type="ECO:0000313" key="8">
    <source>
        <dbReference type="EMBL" id="PMC81194.1"/>
    </source>
</evidence>
<keyword evidence="1 6" id="KW-0963">Cytoplasm</keyword>
<dbReference type="Gene3D" id="3.30.420.40">
    <property type="match status" value="2"/>
</dbReference>
<dbReference type="PANTHER" id="PTHR42749">
    <property type="entry name" value="CELL SHAPE-DETERMINING PROTEIN MREB"/>
    <property type="match status" value="1"/>
</dbReference>
<dbReference type="NCBIfam" id="TIGR00904">
    <property type="entry name" value="mreB"/>
    <property type="match status" value="1"/>
</dbReference>